<name>A0A1R1PNX8_ZANCU</name>
<feature type="compositionally biased region" description="Low complexity" evidence="1">
    <location>
        <begin position="212"/>
        <end position="226"/>
    </location>
</feature>
<protein>
    <submittedName>
        <fullName evidence="2">Uncharacterized protein</fullName>
    </submittedName>
</protein>
<keyword evidence="3" id="KW-1185">Reference proteome</keyword>
<comment type="caution">
    <text evidence="2">The sequence shown here is derived from an EMBL/GenBank/DDBJ whole genome shotgun (WGS) entry which is preliminary data.</text>
</comment>
<evidence type="ECO:0000313" key="2">
    <source>
        <dbReference type="EMBL" id="OMH82651.1"/>
    </source>
</evidence>
<feature type="compositionally biased region" description="Pro residues" evidence="1">
    <location>
        <begin position="179"/>
        <end position="211"/>
    </location>
</feature>
<gene>
    <name evidence="2" type="ORF">AX774_g3866</name>
</gene>
<evidence type="ECO:0000313" key="3">
    <source>
        <dbReference type="Proteomes" id="UP000188320"/>
    </source>
</evidence>
<dbReference type="EMBL" id="LSSK01000620">
    <property type="protein sequence ID" value="OMH82651.1"/>
    <property type="molecule type" value="Genomic_DNA"/>
</dbReference>
<dbReference type="Proteomes" id="UP000188320">
    <property type="component" value="Unassembled WGS sequence"/>
</dbReference>
<feature type="region of interest" description="Disordered" evidence="1">
    <location>
        <begin position="179"/>
        <end position="226"/>
    </location>
</feature>
<dbReference type="AlphaFoldDB" id="A0A1R1PNX8"/>
<accession>A0A1R1PNX8</accession>
<sequence length="342" mass="35578">MSTLGGTVSTYTGFDNPKAILMASLPNGGLQQYVWSPEGYSSFPTQDVPFNTLVVNYNTIQDTLDNIKVRSTNQTIPIFSTYNTYQVLCDSKPYTLTQEAGRYGAGNNSNPEGMFVSDLPAISLFLQCQTIRYNYKNSNTVTTVVAPNASPISTVPVSSAVPITSTSSVITIISSPVPAPAPAQAPEPSPAAAPAPLPAPVALPASAPEPSPVSASEPAPISSAPLPLLTPEVTTAIPPTALMPTISTFSEVSASEEVLVANEVAESSPTVGVPIVIDFVEDTGEPVTLTVTEVSPISVQTQDTTVVLQPTIIAPIIPVSPNTSTSTTECGKYANLGSRPVQ</sequence>
<reference evidence="3" key="1">
    <citation type="submission" date="2017-01" db="EMBL/GenBank/DDBJ databases">
        <authorList>
            <person name="Wang Y."/>
            <person name="White M."/>
            <person name="Kvist S."/>
            <person name="Moncalvo J.-M."/>
        </authorList>
    </citation>
    <scope>NUCLEOTIDE SEQUENCE [LARGE SCALE GENOMIC DNA]</scope>
    <source>
        <strain evidence="3">COL-18-3</strain>
    </source>
</reference>
<organism evidence="2 3">
    <name type="scientific">Zancudomyces culisetae</name>
    <name type="common">Gut fungus</name>
    <name type="synonym">Smittium culisetae</name>
    <dbReference type="NCBI Taxonomy" id="1213189"/>
    <lineage>
        <taxon>Eukaryota</taxon>
        <taxon>Fungi</taxon>
        <taxon>Fungi incertae sedis</taxon>
        <taxon>Zoopagomycota</taxon>
        <taxon>Kickxellomycotina</taxon>
        <taxon>Harpellomycetes</taxon>
        <taxon>Harpellales</taxon>
        <taxon>Legeriomycetaceae</taxon>
        <taxon>Zancudomyces</taxon>
    </lineage>
</organism>
<proteinExistence type="predicted"/>
<evidence type="ECO:0000256" key="1">
    <source>
        <dbReference type="SAM" id="MobiDB-lite"/>
    </source>
</evidence>